<proteinExistence type="predicted"/>
<dbReference type="AlphaFoldDB" id="A0A1G9BE25"/>
<organism evidence="1 2">
    <name type="scientific">Sediminibacillus albus</name>
    <dbReference type="NCBI Taxonomy" id="407036"/>
    <lineage>
        <taxon>Bacteria</taxon>
        <taxon>Bacillati</taxon>
        <taxon>Bacillota</taxon>
        <taxon>Bacilli</taxon>
        <taxon>Bacillales</taxon>
        <taxon>Bacillaceae</taxon>
        <taxon>Sediminibacillus</taxon>
    </lineage>
</organism>
<sequence length="45" mass="5375">MSKSFVGYWANSNIEKWGPYEYDYNLDSVLKPMDNAKKVQRCFNH</sequence>
<dbReference type="EMBL" id="FNFL01000005">
    <property type="protein sequence ID" value="SDK37761.1"/>
    <property type="molecule type" value="Genomic_DNA"/>
</dbReference>
<keyword evidence="2" id="KW-1185">Reference proteome</keyword>
<evidence type="ECO:0000313" key="2">
    <source>
        <dbReference type="Proteomes" id="UP000198694"/>
    </source>
</evidence>
<protein>
    <submittedName>
        <fullName evidence="1">Uncharacterized protein</fullName>
    </submittedName>
</protein>
<name>A0A1G9BE25_9BACI</name>
<gene>
    <name evidence="1" type="ORF">SAMN05216243_2973</name>
</gene>
<evidence type="ECO:0000313" key="1">
    <source>
        <dbReference type="EMBL" id="SDK37761.1"/>
    </source>
</evidence>
<reference evidence="1 2" key="1">
    <citation type="submission" date="2016-10" db="EMBL/GenBank/DDBJ databases">
        <authorList>
            <person name="de Groot N.N."/>
        </authorList>
    </citation>
    <scope>NUCLEOTIDE SEQUENCE [LARGE SCALE GENOMIC DNA]</scope>
    <source>
        <strain evidence="1 2">CGMCC 1.6502</strain>
    </source>
</reference>
<dbReference type="Proteomes" id="UP000198694">
    <property type="component" value="Unassembled WGS sequence"/>
</dbReference>
<accession>A0A1G9BE25</accession>